<sequence length="126" mass="13429">MKLSPPLRARLIAARLDIAARSGASTRDWSDDQSLSALSLVAGGHSVADAVAIVLGDAVLEDGLVDYNPGCAWIDFALAKRKRTPAEVERIVSQWESQSFDQPEITAAHVVDLGRSTAAQTGRALF</sequence>
<keyword evidence="2" id="KW-1185">Reference proteome</keyword>
<comment type="caution">
    <text evidence="1">The sequence shown here is derived from an EMBL/GenBank/DDBJ whole genome shotgun (WGS) entry which is preliminary data.</text>
</comment>
<accession>A0ABQ3LLR5</accession>
<dbReference type="Proteomes" id="UP000652430">
    <property type="component" value="Unassembled WGS sequence"/>
</dbReference>
<reference evidence="2" key="1">
    <citation type="journal article" date="2019" name="Int. J. Syst. Evol. Microbiol.">
        <title>The Global Catalogue of Microorganisms (GCM) 10K type strain sequencing project: providing services to taxonomists for standard genome sequencing and annotation.</title>
        <authorList>
            <consortium name="The Broad Institute Genomics Platform"/>
            <consortium name="The Broad Institute Genome Sequencing Center for Infectious Disease"/>
            <person name="Wu L."/>
            <person name="Ma J."/>
        </authorList>
    </citation>
    <scope>NUCLEOTIDE SEQUENCE [LARGE SCALE GENOMIC DNA]</scope>
    <source>
        <strain evidence="2">CGMCC 1.8957</strain>
    </source>
</reference>
<dbReference type="EMBL" id="BNAQ01000004">
    <property type="protein sequence ID" value="GHH19975.1"/>
    <property type="molecule type" value="Genomic_DNA"/>
</dbReference>
<proteinExistence type="predicted"/>
<organism evidence="1 2">
    <name type="scientific">Sphingomonas glacialis</name>
    <dbReference type="NCBI Taxonomy" id="658225"/>
    <lineage>
        <taxon>Bacteria</taxon>
        <taxon>Pseudomonadati</taxon>
        <taxon>Pseudomonadota</taxon>
        <taxon>Alphaproteobacteria</taxon>
        <taxon>Sphingomonadales</taxon>
        <taxon>Sphingomonadaceae</taxon>
        <taxon>Sphingomonas</taxon>
    </lineage>
</organism>
<dbReference type="RefSeq" id="WP_189676717.1">
    <property type="nucleotide sequence ID" value="NZ_BNAQ01000004.1"/>
</dbReference>
<protein>
    <submittedName>
        <fullName evidence="1">Uncharacterized protein</fullName>
    </submittedName>
</protein>
<name>A0ABQ3LLR5_9SPHN</name>
<gene>
    <name evidence="1" type="ORF">GCM10008023_27380</name>
</gene>
<evidence type="ECO:0000313" key="1">
    <source>
        <dbReference type="EMBL" id="GHH19975.1"/>
    </source>
</evidence>
<evidence type="ECO:0000313" key="2">
    <source>
        <dbReference type="Proteomes" id="UP000652430"/>
    </source>
</evidence>